<dbReference type="SUPFAM" id="SSF53474">
    <property type="entry name" value="alpha/beta-Hydrolases"/>
    <property type="match status" value="1"/>
</dbReference>
<evidence type="ECO:0000256" key="6">
    <source>
        <dbReference type="ARBA" id="ARBA00022729"/>
    </source>
</evidence>
<keyword evidence="5 12" id="KW-0964">Secreted</keyword>
<organism evidence="13 14">
    <name type="scientific">Acrodontium crateriforme</name>
    <dbReference type="NCBI Taxonomy" id="150365"/>
    <lineage>
        <taxon>Eukaryota</taxon>
        <taxon>Fungi</taxon>
        <taxon>Dikarya</taxon>
        <taxon>Ascomycota</taxon>
        <taxon>Pezizomycotina</taxon>
        <taxon>Dothideomycetes</taxon>
        <taxon>Dothideomycetidae</taxon>
        <taxon>Mycosphaerellales</taxon>
        <taxon>Teratosphaeriaceae</taxon>
        <taxon>Acrodontium</taxon>
    </lineage>
</organism>
<feature type="disulfide bond" evidence="11">
    <location>
        <begin position="74"/>
        <end position="148"/>
    </location>
</feature>
<dbReference type="EMBL" id="CP138592">
    <property type="protein sequence ID" value="WPH04379.1"/>
    <property type="molecule type" value="Genomic_DNA"/>
</dbReference>
<evidence type="ECO:0000256" key="10">
    <source>
        <dbReference type="PIRSR" id="PIRSR611150-1"/>
    </source>
</evidence>
<proteinExistence type="inferred from homology"/>
<dbReference type="Gene3D" id="3.40.50.1820">
    <property type="entry name" value="alpha/beta hydrolase"/>
    <property type="match status" value="1"/>
</dbReference>
<dbReference type="Proteomes" id="UP001303373">
    <property type="component" value="Chromosome 13"/>
</dbReference>
<dbReference type="PANTHER" id="PTHR48250:SF1">
    <property type="entry name" value="CUTINASE"/>
    <property type="match status" value="1"/>
</dbReference>
<comment type="similarity">
    <text evidence="2 12">Belongs to the cutinase family.</text>
</comment>
<keyword evidence="4 12" id="KW-0719">Serine esterase</keyword>
<accession>A0AAQ3RAL7</accession>
<protein>
    <recommendedName>
        <fullName evidence="3 12">Cutinase</fullName>
        <ecNumber evidence="3 12">3.1.1.74</ecNumber>
    </recommendedName>
</protein>
<evidence type="ECO:0000313" key="13">
    <source>
        <dbReference type="EMBL" id="WPH04379.1"/>
    </source>
</evidence>
<dbReference type="PROSITE" id="PS00155">
    <property type="entry name" value="CUTINASE_1"/>
    <property type="match status" value="1"/>
</dbReference>
<gene>
    <name evidence="13" type="ORF">R9X50_00727000</name>
</gene>
<keyword evidence="8 11" id="KW-1015">Disulfide bond</keyword>
<dbReference type="InterPro" id="IPR011150">
    <property type="entry name" value="Cutinase_monf"/>
</dbReference>
<dbReference type="InterPro" id="IPR029058">
    <property type="entry name" value="AB_hydrolase_fold"/>
</dbReference>
<dbReference type="EC" id="3.1.1.74" evidence="3 12"/>
<comment type="subcellular location">
    <subcellularLocation>
        <location evidence="1 12">Secreted</location>
    </subcellularLocation>
</comment>
<name>A0AAQ3RAL7_9PEZI</name>
<dbReference type="PANTHER" id="PTHR48250">
    <property type="entry name" value="CUTINASE 2-RELATED"/>
    <property type="match status" value="1"/>
</dbReference>
<evidence type="ECO:0000256" key="1">
    <source>
        <dbReference type="ARBA" id="ARBA00004613"/>
    </source>
</evidence>
<dbReference type="GO" id="GO:0016052">
    <property type="term" value="P:carbohydrate catabolic process"/>
    <property type="evidence" value="ECO:0007669"/>
    <property type="project" value="TreeGrafter"/>
</dbReference>
<dbReference type="GO" id="GO:0005576">
    <property type="term" value="C:extracellular region"/>
    <property type="evidence" value="ECO:0007669"/>
    <property type="project" value="UniProtKB-SubCell"/>
</dbReference>
<evidence type="ECO:0000256" key="4">
    <source>
        <dbReference type="ARBA" id="ARBA00022487"/>
    </source>
</evidence>
<dbReference type="PRINTS" id="PR00129">
    <property type="entry name" value="CUTINASE"/>
</dbReference>
<evidence type="ECO:0000256" key="5">
    <source>
        <dbReference type="ARBA" id="ARBA00022525"/>
    </source>
</evidence>
<keyword evidence="6 12" id="KW-0732">Signal</keyword>
<keyword evidence="7 12" id="KW-0378">Hydrolase</keyword>
<feature type="chain" id="PRO_5042669670" description="Cutinase" evidence="12">
    <location>
        <begin position="20"/>
        <end position="243"/>
    </location>
</feature>
<feature type="signal peptide" evidence="12">
    <location>
        <begin position="1"/>
        <end position="19"/>
    </location>
</feature>
<evidence type="ECO:0000256" key="8">
    <source>
        <dbReference type="ARBA" id="ARBA00023157"/>
    </source>
</evidence>
<evidence type="ECO:0000256" key="11">
    <source>
        <dbReference type="PIRSR" id="PIRSR611150-2"/>
    </source>
</evidence>
<dbReference type="GO" id="GO:0050525">
    <property type="term" value="F:cutinase activity"/>
    <property type="evidence" value="ECO:0007669"/>
    <property type="project" value="UniProtKB-UniRule"/>
</dbReference>
<feature type="active site" description="Nucleophile" evidence="10">
    <location>
        <position position="159"/>
    </location>
</feature>
<evidence type="ECO:0000256" key="12">
    <source>
        <dbReference type="RuleBase" id="RU361263"/>
    </source>
</evidence>
<dbReference type="SMART" id="SM01110">
    <property type="entry name" value="Cutinase"/>
    <property type="match status" value="1"/>
</dbReference>
<evidence type="ECO:0000256" key="3">
    <source>
        <dbReference type="ARBA" id="ARBA00013095"/>
    </source>
</evidence>
<reference evidence="13 14" key="1">
    <citation type="submission" date="2023-11" db="EMBL/GenBank/DDBJ databases">
        <title>An acidophilic fungus is an integral part of prey digestion in a carnivorous sundew plant.</title>
        <authorList>
            <person name="Tsai I.J."/>
        </authorList>
    </citation>
    <scope>NUCLEOTIDE SEQUENCE [LARGE SCALE GENOMIC DNA]</scope>
    <source>
        <strain evidence="13">169a</strain>
    </source>
</reference>
<evidence type="ECO:0000256" key="9">
    <source>
        <dbReference type="ARBA" id="ARBA00034045"/>
    </source>
</evidence>
<dbReference type="AlphaFoldDB" id="A0AAQ3RAL7"/>
<dbReference type="InterPro" id="IPR043580">
    <property type="entry name" value="CUTINASE_1"/>
</dbReference>
<feature type="active site" evidence="10">
    <location>
        <position position="211"/>
    </location>
</feature>
<dbReference type="Pfam" id="PF01083">
    <property type="entry name" value="Cutinase"/>
    <property type="match status" value="1"/>
</dbReference>
<evidence type="ECO:0000313" key="14">
    <source>
        <dbReference type="Proteomes" id="UP001303373"/>
    </source>
</evidence>
<comment type="function">
    <text evidence="12">Catalyzes the hydrolysis of complex carboxylic polyesters found in the cell wall of plants. Degrades cutin, a macromolecule that forms the structure of the plant cuticle.</text>
</comment>
<evidence type="ECO:0000256" key="2">
    <source>
        <dbReference type="ARBA" id="ARBA00007534"/>
    </source>
</evidence>
<feature type="active site" description="Proton donor/acceptor" evidence="10">
    <location>
        <position position="224"/>
    </location>
</feature>
<keyword evidence="14" id="KW-1185">Reference proteome</keyword>
<evidence type="ECO:0000256" key="7">
    <source>
        <dbReference type="ARBA" id="ARBA00022801"/>
    </source>
</evidence>
<feature type="disulfide bond" evidence="11">
    <location>
        <begin position="207"/>
        <end position="214"/>
    </location>
</feature>
<sequence>MKLSFVIATALSLQYQTLAAPIKRNLEVNAFLAKIADYFHVDVAIEDVCNIITDGESLLAAAFSIDATQNLSGCSDVTLLFARGTCDDGNIGALVGAPFVDALRTALNGRSLGVQGIDYPASVDGYLTNEPQGGQLMATTIRNTIDQCPNTQIILGGYSQGGMVVHNAATDAGSDLMSSISSVVIFGDPFSHQAVDNIDSSRVLIECHAGDDICNDGDLILLQHLTYADKAAEAASFVVSKLS</sequence>
<dbReference type="InterPro" id="IPR000675">
    <property type="entry name" value="Cutinase/axe"/>
</dbReference>
<comment type="catalytic activity">
    <reaction evidence="9 12">
        <text>cutin + H2O = cutin monomers.</text>
        <dbReference type="EC" id="3.1.1.74"/>
    </reaction>
</comment>